<dbReference type="Gene3D" id="3.20.20.100">
    <property type="entry name" value="NADP-dependent oxidoreductase domain"/>
    <property type="match status" value="1"/>
</dbReference>
<reference evidence="3" key="3">
    <citation type="submission" date="2018-03" db="EMBL/GenBank/DDBJ databases">
        <authorList>
            <person name="Jeon C.O."/>
        </authorList>
    </citation>
    <scope>NUCLEOTIDE SEQUENCE</scope>
    <source>
        <strain evidence="3">JCM 31126</strain>
    </source>
</reference>
<dbReference type="GO" id="GO:0016491">
    <property type="term" value="F:oxidoreductase activity"/>
    <property type="evidence" value="ECO:0007669"/>
    <property type="project" value="UniProtKB-KW"/>
</dbReference>
<dbReference type="PANTHER" id="PTHR43625:SF77">
    <property type="entry name" value="ALDO-KETO REDUCTASE"/>
    <property type="match status" value="1"/>
</dbReference>
<organism evidence="4 6">
    <name type="scientific">Tetragenococcus osmophilus</name>
    <dbReference type="NCBI Taxonomy" id="526944"/>
    <lineage>
        <taxon>Bacteria</taxon>
        <taxon>Bacillati</taxon>
        <taxon>Bacillota</taxon>
        <taxon>Bacilli</taxon>
        <taxon>Lactobacillales</taxon>
        <taxon>Enterococcaceae</taxon>
        <taxon>Tetragenococcus</taxon>
    </lineage>
</organism>
<protein>
    <submittedName>
        <fullName evidence="4">Aldo/keto reductase</fullName>
    </submittedName>
</protein>
<dbReference type="SUPFAM" id="SSF51430">
    <property type="entry name" value="NAD(P)-linked oxidoreductase"/>
    <property type="match status" value="1"/>
</dbReference>
<evidence type="ECO:0000313" key="4">
    <source>
        <dbReference type="EMBL" id="GMA71705.1"/>
    </source>
</evidence>
<accession>A0AA37XL37</accession>
<dbReference type="PROSITE" id="PS51257">
    <property type="entry name" value="PROKAR_LIPOPROTEIN"/>
    <property type="match status" value="1"/>
</dbReference>
<feature type="domain" description="NADP-dependent oxidoreductase" evidence="2">
    <location>
        <begin position="13"/>
        <end position="307"/>
    </location>
</feature>
<dbReference type="PANTHER" id="PTHR43625">
    <property type="entry name" value="AFLATOXIN B1 ALDEHYDE REDUCTASE"/>
    <property type="match status" value="1"/>
</dbReference>
<dbReference type="InterPro" id="IPR050791">
    <property type="entry name" value="Aldo-Keto_reductase"/>
</dbReference>
<gene>
    <name evidence="3" type="ORF">C7K38_09320</name>
    <name evidence="4" type="ORF">GCM10025885_07540</name>
</gene>
<dbReference type="InterPro" id="IPR036812">
    <property type="entry name" value="NAD(P)_OxRdtase_dom_sf"/>
</dbReference>
<dbReference type="Proteomes" id="UP001157039">
    <property type="component" value="Unassembled WGS sequence"/>
</dbReference>
<keyword evidence="1" id="KW-0560">Oxidoreductase</keyword>
<proteinExistence type="predicted"/>
<dbReference type="RefSeq" id="WP_123936336.1">
    <property type="nucleotide sequence ID" value="NZ_BSUW01000001.1"/>
</dbReference>
<dbReference type="KEGG" id="too:C7K38_09320"/>
<reference evidence="3 5" key="1">
    <citation type="journal article" date="2012" name="Int. J. Syst. Evol. Microbiol.">
        <title>Characterization of Tetragenococcus strains from sugar thick juice reveals a novel species, Tetragenococcus osmophilus sp. nov., and divides Tetragenococcus halophilus into two subspecies, T. halophilus subsp. halophilus subsp. nov. and T. halophilus subsp. flandriensis subsp. nov.</title>
        <authorList>
            <person name="Juste A."/>
            <person name="Van Trappen S."/>
            <person name="Verreth C."/>
            <person name="Cleenwerck I."/>
            <person name="De Vos P."/>
            <person name="Lievens B."/>
            <person name="Willems K.A."/>
        </authorList>
    </citation>
    <scope>NUCLEOTIDE SEQUENCE [LARGE SCALE GENOMIC DNA]</scope>
    <source>
        <strain evidence="3 5">JCM 31126</strain>
    </source>
</reference>
<evidence type="ECO:0000313" key="3">
    <source>
        <dbReference type="EMBL" id="AYW48547.1"/>
    </source>
</evidence>
<evidence type="ECO:0000256" key="1">
    <source>
        <dbReference type="ARBA" id="ARBA00023002"/>
    </source>
</evidence>
<evidence type="ECO:0000313" key="6">
    <source>
        <dbReference type="Proteomes" id="UP001157039"/>
    </source>
</evidence>
<sequence length="335" mass="37987">METRKIKSLNVSPIGMGCMGFSHGYGQVPEKSYSIEAIRKAYRFGCTFFDTAEVYGKEMFHPGHNEQLVGEAVEPFRENIVLATKFHIDKDEISEGIDLYTAIRKHLDNSLKNLRTDYVDLYYLHRVNEFISIEDIAKVMGQLINEGLIKEWGLSQVSVETLSKAHKLTPVAAVQNLYSMVERDCEKDIFPYCIENGISVIPFSPVASGFLSGKVTDETKFEGDDVRKFVPQLSKENIDANQPILDLLSKFAQEKNATNAQISLAWMLHKYPNVIPIPGSKNQERILENLASWNVKLTSKEFKAIESELNQITVYGHRGHVESQQKSFGQNWENS</sequence>
<evidence type="ECO:0000313" key="5">
    <source>
        <dbReference type="Proteomes" id="UP000268310"/>
    </source>
</evidence>
<reference evidence="4 6" key="2">
    <citation type="journal article" date="2014" name="Int. J. Syst. Evol. Microbiol.">
        <title>Complete genome sequence of Corynebacterium casei LMG S-19264T (=DSM 44701T), isolated from a smear-ripened cheese.</title>
        <authorList>
            <consortium name="US DOE Joint Genome Institute (JGI-PGF)"/>
            <person name="Walter F."/>
            <person name="Albersmeier A."/>
            <person name="Kalinowski J."/>
            <person name="Ruckert C."/>
        </authorList>
    </citation>
    <scope>NUCLEOTIDE SEQUENCE [LARGE SCALE GENOMIC DNA]</scope>
    <source>
        <strain evidence="4 6">NBRC 114545</strain>
    </source>
</reference>
<dbReference type="Pfam" id="PF00248">
    <property type="entry name" value="Aldo_ket_red"/>
    <property type="match status" value="1"/>
</dbReference>
<name>A0AA37XL37_9ENTE</name>
<keyword evidence="5" id="KW-1185">Reference proteome</keyword>
<dbReference type="EMBL" id="BSUW01000001">
    <property type="protein sequence ID" value="GMA71705.1"/>
    <property type="molecule type" value="Genomic_DNA"/>
</dbReference>
<dbReference type="EMBL" id="CP027783">
    <property type="protein sequence ID" value="AYW48547.1"/>
    <property type="molecule type" value="Genomic_DNA"/>
</dbReference>
<dbReference type="Proteomes" id="UP000268310">
    <property type="component" value="Chromosome"/>
</dbReference>
<dbReference type="GO" id="GO:0005737">
    <property type="term" value="C:cytoplasm"/>
    <property type="evidence" value="ECO:0007669"/>
    <property type="project" value="TreeGrafter"/>
</dbReference>
<dbReference type="InterPro" id="IPR023210">
    <property type="entry name" value="NADP_OxRdtase_dom"/>
</dbReference>
<evidence type="ECO:0000259" key="2">
    <source>
        <dbReference type="Pfam" id="PF00248"/>
    </source>
</evidence>
<dbReference type="AlphaFoldDB" id="A0AA37XL37"/>
<reference evidence="4" key="4">
    <citation type="submission" date="2023-02" db="EMBL/GenBank/DDBJ databases">
        <authorList>
            <person name="Sun Q."/>
            <person name="Mori K."/>
        </authorList>
    </citation>
    <scope>NUCLEOTIDE SEQUENCE</scope>
    <source>
        <strain evidence="4">NBRC 114545</strain>
    </source>
</reference>